<dbReference type="EMBL" id="JAWRCN010000001">
    <property type="protein sequence ID" value="MDW6017526.1"/>
    <property type="molecule type" value="Genomic_DNA"/>
</dbReference>
<dbReference type="SUPFAM" id="SSF53850">
    <property type="entry name" value="Periplasmic binding protein-like II"/>
    <property type="match status" value="1"/>
</dbReference>
<evidence type="ECO:0000256" key="1">
    <source>
        <dbReference type="ARBA" id="ARBA00022729"/>
    </source>
</evidence>
<dbReference type="PANTHER" id="PTHR30570:SF1">
    <property type="entry name" value="PHOSPHATE-BINDING PROTEIN PSTS"/>
    <property type="match status" value="1"/>
</dbReference>
<dbReference type="PANTHER" id="PTHR30570">
    <property type="entry name" value="PERIPLASMIC PHOSPHATE BINDING COMPONENT OF PHOSPHATE ABC TRANSPORTER"/>
    <property type="match status" value="1"/>
</dbReference>
<dbReference type="Gene3D" id="3.40.190.10">
    <property type="entry name" value="Periplasmic binding protein-like II"/>
    <property type="match status" value="2"/>
</dbReference>
<gene>
    <name evidence="4" type="ORF">SBW85_07015</name>
</gene>
<organism evidence="4 5">
    <name type="scientific">Vibrio plantisponsor</name>
    <dbReference type="NCBI Taxonomy" id="664643"/>
    <lineage>
        <taxon>Bacteria</taxon>
        <taxon>Pseudomonadati</taxon>
        <taxon>Pseudomonadota</taxon>
        <taxon>Gammaproteobacteria</taxon>
        <taxon>Vibrionales</taxon>
        <taxon>Vibrionaceae</taxon>
        <taxon>Vibrio</taxon>
    </lineage>
</organism>
<evidence type="ECO:0000256" key="2">
    <source>
        <dbReference type="SAM" id="SignalP"/>
    </source>
</evidence>
<feature type="chain" id="PRO_5047298204" evidence="2">
    <location>
        <begin position="21"/>
        <end position="306"/>
    </location>
</feature>
<name>A0ABU4IGB8_9VIBR</name>
<dbReference type="InterPro" id="IPR050811">
    <property type="entry name" value="Phosphate_ABC_transporter"/>
</dbReference>
<sequence>MKTKRIVLFLFAFISYFAFAEESPANDKAIIGAESYISDLANQLVSEQGIDAEINGSQDIPGDMLLGRYKIGITSKKWTDLEVAKFYNLKGYRPTQLYLTADVVAILINQDNPNTSMTVGQIGNVFGCNEDITPAKWPREIKSVSEQYILPFAVSEDFNIHQRFSDWVECSKGTYSLTQFVADEDDLLDKLDSEAASMVYVTYNDKWEDSKILSIIDRYGDLQEVNIETIYSGRYPLSSVYYMYVDLPPYRNELNQSEQRVLELTITSSHTETLNQYGFLRLPEEAIHRNKIALKLDEPLISGGYK</sequence>
<evidence type="ECO:0000313" key="5">
    <source>
        <dbReference type="Proteomes" id="UP001272325"/>
    </source>
</evidence>
<keyword evidence="5" id="KW-1185">Reference proteome</keyword>
<protein>
    <submittedName>
        <fullName evidence="4">Phosphate ABC transporter substrate-binding protein</fullName>
    </submittedName>
</protein>
<evidence type="ECO:0000313" key="4">
    <source>
        <dbReference type="EMBL" id="MDW6017526.1"/>
    </source>
</evidence>
<keyword evidence="1 2" id="KW-0732">Signal</keyword>
<feature type="signal peptide" evidence="2">
    <location>
        <begin position="1"/>
        <end position="20"/>
    </location>
</feature>
<dbReference type="RefSeq" id="WP_171137740.1">
    <property type="nucleotide sequence ID" value="NZ_AP024893.1"/>
</dbReference>
<dbReference type="InterPro" id="IPR024370">
    <property type="entry name" value="PBP_domain"/>
</dbReference>
<proteinExistence type="predicted"/>
<evidence type="ECO:0000259" key="3">
    <source>
        <dbReference type="Pfam" id="PF12849"/>
    </source>
</evidence>
<dbReference type="Proteomes" id="UP001272325">
    <property type="component" value="Unassembled WGS sequence"/>
</dbReference>
<accession>A0ABU4IGB8</accession>
<dbReference type="Pfam" id="PF12849">
    <property type="entry name" value="PBP_like_2"/>
    <property type="match status" value="1"/>
</dbReference>
<reference evidence="4 5" key="1">
    <citation type="submission" date="2023-11" db="EMBL/GenBank/DDBJ databases">
        <title>Plant-associative lifestyle of Vibrio porteresiae and its evolutionary dynamics.</title>
        <authorList>
            <person name="Rameshkumar N."/>
            <person name="Kirti K."/>
        </authorList>
    </citation>
    <scope>NUCLEOTIDE SEQUENCE [LARGE SCALE GENOMIC DNA]</scope>
    <source>
        <strain evidence="4 5">MSSRF60</strain>
    </source>
</reference>
<comment type="caution">
    <text evidence="4">The sequence shown here is derived from an EMBL/GenBank/DDBJ whole genome shotgun (WGS) entry which is preliminary data.</text>
</comment>
<feature type="domain" description="PBP" evidence="3">
    <location>
        <begin position="46"/>
        <end position="249"/>
    </location>
</feature>